<name>A0A4C1WA25_EUMVA</name>
<sequence>MYHSLHGPGRPADPPWDCAARPAATSAFGTAPGDNILNHAVVNLAAALKWASSSSFSFHSSLHPCTHVAAFAAARQALTAYPGTYPSILLLEDLRVDRSANTSCCRIRIWESDPTNKLRMCGFTPTTCAPSYGPCAGLCYAPGCSWPLSGPGCRPY</sequence>
<evidence type="ECO:0000313" key="2">
    <source>
        <dbReference type="Proteomes" id="UP000299102"/>
    </source>
</evidence>
<dbReference type="EMBL" id="BGZK01000500">
    <property type="protein sequence ID" value="GBP47369.1"/>
    <property type="molecule type" value="Genomic_DNA"/>
</dbReference>
<proteinExistence type="predicted"/>
<protein>
    <submittedName>
        <fullName evidence="1">Uncharacterized protein</fullName>
    </submittedName>
</protein>
<evidence type="ECO:0000313" key="1">
    <source>
        <dbReference type="EMBL" id="GBP47369.1"/>
    </source>
</evidence>
<dbReference type="Proteomes" id="UP000299102">
    <property type="component" value="Unassembled WGS sequence"/>
</dbReference>
<keyword evidence="2" id="KW-1185">Reference proteome</keyword>
<reference evidence="1 2" key="1">
    <citation type="journal article" date="2019" name="Commun. Biol.">
        <title>The bagworm genome reveals a unique fibroin gene that provides high tensile strength.</title>
        <authorList>
            <person name="Kono N."/>
            <person name="Nakamura H."/>
            <person name="Ohtoshi R."/>
            <person name="Tomita M."/>
            <person name="Numata K."/>
            <person name="Arakawa K."/>
        </authorList>
    </citation>
    <scope>NUCLEOTIDE SEQUENCE [LARGE SCALE GENOMIC DNA]</scope>
</reference>
<dbReference type="AlphaFoldDB" id="A0A4C1WA25"/>
<organism evidence="1 2">
    <name type="scientific">Eumeta variegata</name>
    <name type="common">Bagworm moth</name>
    <name type="synonym">Eumeta japonica</name>
    <dbReference type="NCBI Taxonomy" id="151549"/>
    <lineage>
        <taxon>Eukaryota</taxon>
        <taxon>Metazoa</taxon>
        <taxon>Ecdysozoa</taxon>
        <taxon>Arthropoda</taxon>
        <taxon>Hexapoda</taxon>
        <taxon>Insecta</taxon>
        <taxon>Pterygota</taxon>
        <taxon>Neoptera</taxon>
        <taxon>Endopterygota</taxon>
        <taxon>Lepidoptera</taxon>
        <taxon>Glossata</taxon>
        <taxon>Ditrysia</taxon>
        <taxon>Tineoidea</taxon>
        <taxon>Psychidae</taxon>
        <taxon>Oiketicinae</taxon>
        <taxon>Eumeta</taxon>
    </lineage>
</organism>
<comment type="caution">
    <text evidence="1">The sequence shown here is derived from an EMBL/GenBank/DDBJ whole genome shotgun (WGS) entry which is preliminary data.</text>
</comment>
<gene>
    <name evidence="1" type="ORF">EVAR_38971_1</name>
</gene>
<accession>A0A4C1WA25</accession>